<dbReference type="InParanoid" id="G0MD72"/>
<keyword evidence="1" id="KW-0539">Nucleus</keyword>
<evidence type="ECO:0000259" key="2">
    <source>
        <dbReference type="PROSITE" id="PS50118"/>
    </source>
</evidence>
<proteinExistence type="predicted"/>
<gene>
    <name evidence="3" type="ORF">CAEBREN_23010</name>
</gene>
<organism evidence="4">
    <name type="scientific">Caenorhabditis brenneri</name>
    <name type="common">Nematode worm</name>
    <dbReference type="NCBI Taxonomy" id="135651"/>
    <lineage>
        <taxon>Eukaryota</taxon>
        <taxon>Metazoa</taxon>
        <taxon>Ecdysozoa</taxon>
        <taxon>Nematoda</taxon>
        <taxon>Chromadorea</taxon>
        <taxon>Rhabditida</taxon>
        <taxon>Rhabditina</taxon>
        <taxon>Rhabditomorpha</taxon>
        <taxon>Rhabditoidea</taxon>
        <taxon>Rhabditidae</taxon>
        <taxon>Peloderinae</taxon>
        <taxon>Caenorhabditis</taxon>
    </lineage>
</organism>
<dbReference type="EMBL" id="GL379790">
    <property type="protein sequence ID" value="EGT49488.1"/>
    <property type="molecule type" value="Genomic_DNA"/>
</dbReference>
<dbReference type="InterPro" id="IPR036910">
    <property type="entry name" value="HMG_box_dom_sf"/>
</dbReference>
<name>G0MD72_CAEBE</name>
<keyword evidence="1" id="KW-0238">DNA-binding</keyword>
<dbReference type="SUPFAM" id="SSF47095">
    <property type="entry name" value="HMG-box"/>
    <property type="match status" value="1"/>
</dbReference>
<dbReference type="SMART" id="SM00398">
    <property type="entry name" value="HMG"/>
    <property type="match status" value="1"/>
</dbReference>
<evidence type="ECO:0000256" key="1">
    <source>
        <dbReference type="PROSITE-ProRule" id="PRU00267"/>
    </source>
</evidence>
<dbReference type="CDD" id="cd00084">
    <property type="entry name" value="HMG-box_SF"/>
    <property type="match status" value="1"/>
</dbReference>
<accession>G0MD72</accession>
<feature type="DNA-binding region" description="HMG box" evidence="1">
    <location>
        <begin position="19"/>
        <end position="87"/>
    </location>
</feature>
<keyword evidence="4" id="KW-1185">Reference proteome</keyword>
<evidence type="ECO:0000313" key="3">
    <source>
        <dbReference type="EMBL" id="EGT49488.1"/>
    </source>
</evidence>
<dbReference type="InterPro" id="IPR009071">
    <property type="entry name" value="HMG_box_dom"/>
</dbReference>
<dbReference type="PROSITE" id="PS50118">
    <property type="entry name" value="HMG_BOX_2"/>
    <property type="match status" value="1"/>
</dbReference>
<dbReference type="AlphaFoldDB" id="G0MD72"/>
<dbReference type="Gene3D" id="1.10.30.10">
    <property type="entry name" value="High mobility group box domain"/>
    <property type="match status" value="1"/>
</dbReference>
<dbReference type="GO" id="GO:0005634">
    <property type="term" value="C:nucleus"/>
    <property type="evidence" value="ECO:0007669"/>
    <property type="project" value="UniProtKB-UniRule"/>
</dbReference>
<evidence type="ECO:0000313" key="4">
    <source>
        <dbReference type="Proteomes" id="UP000008068"/>
    </source>
</evidence>
<dbReference type="HOGENOM" id="CLU_1751316_0_0_1"/>
<sequence>MNTSPMTNLAPVPPPPTGFPKPPTAYKLFCQKHHTEFSRKCAGGAAKDLLRMMKNAWKTLPENEKEWFQKEAERLKKIYQEKQAAATSFHTANWPPASIQFQPQARPVSPPIWEEFKLFEGEKFDDWTQCIPTVQLSDAEWAKAMESLY</sequence>
<dbReference type="Pfam" id="PF00505">
    <property type="entry name" value="HMG_box"/>
    <property type="match status" value="1"/>
</dbReference>
<reference evidence="4" key="1">
    <citation type="submission" date="2011-07" db="EMBL/GenBank/DDBJ databases">
        <authorList>
            <consortium name="Caenorhabditis brenneri Sequencing and Analysis Consortium"/>
            <person name="Wilson R.K."/>
        </authorList>
    </citation>
    <scope>NUCLEOTIDE SEQUENCE [LARGE SCALE GENOMIC DNA]</scope>
    <source>
        <strain evidence="4">PB2801</strain>
    </source>
</reference>
<dbReference type="Proteomes" id="UP000008068">
    <property type="component" value="Unassembled WGS sequence"/>
</dbReference>
<feature type="domain" description="HMG box" evidence="2">
    <location>
        <begin position="19"/>
        <end position="87"/>
    </location>
</feature>
<protein>
    <recommendedName>
        <fullName evidence="2">HMG box domain-containing protein</fullName>
    </recommendedName>
</protein>
<dbReference type="GO" id="GO:0003677">
    <property type="term" value="F:DNA binding"/>
    <property type="evidence" value="ECO:0007669"/>
    <property type="project" value="UniProtKB-UniRule"/>
</dbReference>